<evidence type="ECO:0000256" key="2">
    <source>
        <dbReference type="SAM" id="Phobius"/>
    </source>
</evidence>
<accession>A0A6V7NVX6</accession>
<dbReference type="AlphaFoldDB" id="A0A6V7NVX6"/>
<gene>
    <name evidence="3" type="ORF">CB5_LOCUS5953</name>
</gene>
<keyword evidence="2" id="KW-0812">Transmembrane</keyword>
<keyword evidence="2" id="KW-0472">Membrane</keyword>
<evidence type="ECO:0000313" key="3">
    <source>
        <dbReference type="EMBL" id="CAD1822742.1"/>
    </source>
</evidence>
<protein>
    <submittedName>
        <fullName evidence="3">Uncharacterized protein</fullName>
    </submittedName>
</protein>
<sequence length="253" mass="27231">MSSPLRSPLPEEELPSPRFLAAAADADAEPHHPDLSSAAPRGGGDRAPRRAPRPAAAAAAASRRRRRLVRVDRWPRRRGGAPAVAVAVAGGLGDRAAWPPRCRAAARGGCGSRGGGAPLPLGLLRPRRRPAQGLGPRLLQQLQPIPVLRGGERDRVPVRRVPGVLTGDADEEGEARHRPPAGHYFDFAMDQVWHTFWSLHRRRQQLVLGLGLHWGTDPFPSMANGSIAVSFLAFLAFALSSLISAYNLFCPDL</sequence>
<reference evidence="3" key="1">
    <citation type="submission" date="2020-07" db="EMBL/GenBank/DDBJ databases">
        <authorList>
            <person name="Lin J."/>
        </authorList>
    </citation>
    <scope>NUCLEOTIDE SEQUENCE</scope>
</reference>
<feature type="region of interest" description="Disordered" evidence="1">
    <location>
        <begin position="1"/>
        <end position="71"/>
    </location>
</feature>
<feature type="compositionally biased region" description="Low complexity" evidence="1">
    <location>
        <begin position="16"/>
        <end position="25"/>
    </location>
</feature>
<proteinExistence type="predicted"/>
<keyword evidence="2" id="KW-1133">Transmembrane helix</keyword>
<feature type="transmembrane region" description="Helical" evidence="2">
    <location>
        <begin position="227"/>
        <end position="249"/>
    </location>
</feature>
<organism evidence="3">
    <name type="scientific">Ananas comosus var. bracteatus</name>
    <name type="common">red pineapple</name>
    <dbReference type="NCBI Taxonomy" id="296719"/>
    <lineage>
        <taxon>Eukaryota</taxon>
        <taxon>Viridiplantae</taxon>
        <taxon>Streptophyta</taxon>
        <taxon>Embryophyta</taxon>
        <taxon>Tracheophyta</taxon>
        <taxon>Spermatophyta</taxon>
        <taxon>Magnoliopsida</taxon>
        <taxon>Liliopsida</taxon>
        <taxon>Poales</taxon>
        <taxon>Bromeliaceae</taxon>
        <taxon>Bromelioideae</taxon>
        <taxon>Ananas</taxon>
    </lineage>
</organism>
<name>A0A6V7NVX6_ANACO</name>
<evidence type="ECO:0000256" key="1">
    <source>
        <dbReference type="SAM" id="MobiDB-lite"/>
    </source>
</evidence>
<dbReference type="EMBL" id="LR862142">
    <property type="protein sequence ID" value="CAD1822742.1"/>
    <property type="molecule type" value="Genomic_DNA"/>
</dbReference>